<dbReference type="Pfam" id="PF07734">
    <property type="entry name" value="FBA_1"/>
    <property type="match status" value="1"/>
</dbReference>
<dbReference type="InterPro" id="IPR006527">
    <property type="entry name" value="F-box-assoc_dom_typ1"/>
</dbReference>
<feature type="domain" description="F-box" evidence="1">
    <location>
        <begin position="1"/>
        <end position="44"/>
    </location>
</feature>
<sequence>MAAHLSDDLLSEILVRLPAKSLVRLRSTCKTWKSIITNPLFHKSHFHHCSSQKSPLIPSFLFFRSEGYIFSLNLDLNHKENTKNEVDRNFVSVTPPVEASLGSCNGLVCLHVINANVIIVWNPITNEYRDIESPINGYSICKSGFGFASSINDYKILLVVATRYYRRDSESIIYVYSFKKRKWRLLDFNVAVQGMGSSTTYAQINYEPWSNWRSITKIQEAVQLHEKFHWVVGPRCSNWGSITDYYILKFDLVKEIFERTSDMKGRITKHIKPKDMYTVKAFVGITRRNNLCVCQTIDSFWGDADVPTCVETWMLEGCDNDEGRESWKRLFKHRGDWRYMGDEHSLLKITGNARVMIMEKKNTNMEHMLVLDATQDTLKYVQVNNKYVAQHKRGDDIAYSITYLETLISPDSLFQLH</sequence>
<dbReference type="NCBIfam" id="TIGR01640">
    <property type="entry name" value="F_box_assoc_1"/>
    <property type="match status" value="1"/>
</dbReference>
<dbReference type="GeneID" id="110783992"/>
<dbReference type="PROSITE" id="PS50181">
    <property type="entry name" value="FBOX"/>
    <property type="match status" value="1"/>
</dbReference>
<dbReference type="Gene3D" id="1.20.1280.50">
    <property type="match status" value="1"/>
</dbReference>
<dbReference type="InterPro" id="IPR017451">
    <property type="entry name" value="F-box-assoc_interact_dom"/>
</dbReference>
<evidence type="ECO:0000313" key="3">
    <source>
        <dbReference type="RefSeq" id="XP_021844096.2"/>
    </source>
</evidence>
<dbReference type="AlphaFoldDB" id="A0A9R0I7J7"/>
<accession>A0A9R0I7J7</accession>
<dbReference type="InterPro" id="IPR050796">
    <property type="entry name" value="SCF_F-box_component"/>
</dbReference>
<dbReference type="CDD" id="cd22157">
    <property type="entry name" value="F-box_AtFBW1-like"/>
    <property type="match status" value="1"/>
</dbReference>
<evidence type="ECO:0000259" key="1">
    <source>
        <dbReference type="PROSITE" id="PS50181"/>
    </source>
</evidence>
<dbReference type="PANTHER" id="PTHR31672">
    <property type="entry name" value="BNACNNG10540D PROTEIN"/>
    <property type="match status" value="1"/>
</dbReference>
<proteinExistence type="predicted"/>
<dbReference type="RefSeq" id="XP_021844096.2">
    <property type="nucleotide sequence ID" value="XM_021988404.2"/>
</dbReference>
<organism evidence="2 3">
    <name type="scientific">Spinacia oleracea</name>
    <name type="common">Spinach</name>
    <dbReference type="NCBI Taxonomy" id="3562"/>
    <lineage>
        <taxon>Eukaryota</taxon>
        <taxon>Viridiplantae</taxon>
        <taxon>Streptophyta</taxon>
        <taxon>Embryophyta</taxon>
        <taxon>Tracheophyta</taxon>
        <taxon>Spermatophyta</taxon>
        <taxon>Magnoliopsida</taxon>
        <taxon>eudicotyledons</taxon>
        <taxon>Gunneridae</taxon>
        <taxon>Pentapetalae</taxon>
        <taxon>Caryophyllales</taxon>
        <taxon>Chenopodiaceae</taxon>
        <taxon>Chenopodioideae</taxon>
        <taxon>Anserineae</taxon>
        <taxon>Spinacia</taxon>
    </lineage>
</organism>
<dbReference type="InterPro" id="IPR036047">
    <property type="entry name" value="F-box-like_dom_sf"/>
</dbReference>
<reference evidence="2" key="1">
    <citation type="journal article" date="2021" name="Nat. Commun.">
        <title>Genomic analyses provide insights into spinach domestication and the genetic basis of agronomic traits.</title>
        <authorList>
            <person name="Cai X."/>
            <person name="Sun X."/>
            <person name="Xu C."/>
            <person name="Sun H."/>
            <person name="Wang X."/>
            <person name="Ge C."/>
            <person name="Zhang Z."/>
            <person name="Wang Q."/>
            <person name="Fei Z."/>
            <person name="Jiao C."/>
            <person name="Wang Q."/>
        </authorList>
    </citation>
    <scope>NUCLEOTIDE SEQUENCE [LARGE SCALE GENOMIC DNA]</scope>
    <source>
        <strain evidence="2">cv. Varoflay</strain>
    </source>
</reference>
<dbReference type="InterPro" id="IPR001810">
    <property type="entry name" value="F-box_dom"/>
</dbReference>
<reference evidence="3" key="2">
    <citation type="submission" date="2025-08" db="UniProtKB">
        <authorList>
            <consortium name="RefSeq"/>
        </authorList>
    </citation>
    <scope>IDENTIFICATION</scope>
    <source>
        <tissue evidence="3">Leaf</tissue>
    </source>
</reference>
<evidence type="ECO:0000313" key="2">
    <source>
        <dbReference type="Proteomes" id="UP000813463"/>
    </source>
</evidence>
<name>A0A9R0I7J7_SPIOL</name>
<dbReference type="Pfam" id="PF00646">
    <property type="entry name" value="F-box"/>
    <property type="match status" value="1"/>
</dbReference>
<dbReference type="Proteomes" id="UP000813463">
    <property type="component" value="Chromosome 1"/>
</dbReference>
<dbReference type="PANTHER" id="PTHR31672:SF13">
    <property type="entry name" value="F-BOX PROTEIN CPR30-LIKE"/>
    <property type="match status" value="1"/>
</dbReference>
<gene>
    <name evidence="3" type="primary">LOC110783992</name>
</gene>
<dbReference type="KEGG" id="soe:110783992"/>
<keyword evidence="2" id="KW-1185">Reference proteome</keyword>
<dbReference type="SUPFAM" id="SSF81383">
    <property type="entry name" value="F-box domain"/>
    <property type="match status" value="1"/>
</dbReference>
<dbReference type="SMART" id="SM00256">
    <property type="entry name" value="FBOX"/>
    <property type="match status" value="1"/>
</dbReference>
<protein>
    <submittedName>
        <fullName evidence="3">F-box protein At3g24700</fullName>
    </submittedName>
</protein>